<dbReference type="OrthoDB" id="5295943at2"/>
<dbReference type="Pfam" id="PF06676">
    <property type="entry name" value="DUF1178"/>
    <property type="match status" value="1"/>
</dbReference>
<keyword evidence="3" id="KW-1185">Reference proteome</keyword>
<dbReference type="InterPro" id="IPR009562">
    <property type="entry name" value="DUF1178"/>
</dbReference>
<dbReference type="PIRSF" id="PIRSF032131">
    <property type="entry name" value="UCP032131"/>
    <property type="match status" value="1"/>
</dbReference>
<dbReference type="RefSeq" id="WP_126977874.1">
    <property type="nucleotide sequence ID" value="NZ_CAWUGC010000018.1"/>
</dbReference>
<sequence>MKVFDLQCIHGHTFEGWFGSEDDYQSQNADALVSCPFCGSTQISKLPAAPRLNLKSGRHSDEADTGNHLNNTLPAGSASHLPHDAMQSLWLKVVDHVMKNTEDVGERFAEEARRIHYGEVAERGIRGQTTPEEVQTLEEEGIEVMALPLPAAMKGSLQ</sequence>
<protein>
    <submittedName>
        <fullName evidence="2">Uncharacterized protein</fullName>
    </submittedName>
</protein>
<evidence type="ECO:0000313" key="2">
    <source>
        <dbReference type="EMBL" id="RUS68033.1"/>
    </source>
</evidence>
<name>A0A433SH13_9BURK</name>
<reference evidence="2 3" key="1">
    <citation type="submission" date="2018-01" db="EMBL/GenBank/DDBJ databases">
        <title>Saezia sanguinis gen. nov., sp. nov., in the order Burkholderiales isolated from human blood.</title>
        <authorList>
            <person name="Medina-Pascual M.J."/>
            <person name="Valdezate S."/>
            <person name="Monzon S."/>
            <person name="Cuesta I."/>
            <person name="Carrasco G."/>
            <person name="Villalon P."/>
            <person name="Saez-Nieto J.A."/>
        </authorList>
    </citation>
    <scope>NUCLEOTIDE SEQUENCE [LARGE SCALE GENOMIC DNA]</scope>
    <source>
        <strain evidence="2 3">CNM695-12</strain>
    </source>
</reference>
<dbReference type="Proteomes" id="UP000286947">
    <property type="component" value="Unassembled WGS sequence"/>
</dbReference>
<gene>
    <name evidence="2" type="ORF">CUZ56_00516</name>
</gene>
<feature type="region of interest" description="Disordered" evidence="1">
    <location>
        <begin position="53"/>
        <end position="78"/>
    </location>
</feature>
<organism evidence="2 3">
    <name type="scientific">Saezia sanguinis</name>
    <dbReference type="NCBI Taxonomy" id="1965230"/>
    <lineage>
        <taxon>Bacteria</taxon>
        <taxon>Pseudomonadati</taxon>
        <taxon>Pseudomonadota</taxon>
        <taxon>Betaproteobacteria</taxon>
        <taxon>Burkholderiales</taxon>
        <taxon>Saeziaceae</taxon>
        <taxon>Saezia</taxon>
    </lineage>
</organism>
<comment type="caution">
    <text evidence="2">The sequence shown here is derived from an EMBL/GenBank/DDBJ whole genome shotgun (WGS) entry which is preliminary data.</text>
</comment>
<accession>A0A433SH13</accession>
<dbReference type="EMBL" id="PQSP01000001">
    <property type="protein sequence ID" value="RUS68033.1"/>
    <property type="molecule type" value="Genomic_DNA"/>
</dbReference>
<proteinExistence type="predicted"/>
<dbReference type="AlphaFoldDB" id="A0A433SH13"/>
<evidence type="ECO:0000256" key="1">
    <source>
        <dbReference type="SAM" id="MobiDB-lite"/>
    </source>
</evidence>
<evidence type="ECO:0000313" key="3">
    <source>
        <dbReference type="Proteomes" id="UP000286947"/>
    </source>
</evidence>